<gene>
    <name evidence="2" type="ORF">BD94_2025</name>
</gene>
<feature type="transmembrane region" description="Helical" evidence="1">
    <location>
        <begin position="232"/>
        <end position="249"/>
    </location>
</feature>
<feature type="transmembrane region" description="Helical" evidence="1">
    <location>
        <begin position="21"/>
        <end position="41"/>
    </location>
</feature>
<keyword evidence="1" id="KW-1133">Transmembrane helix</keyword>
<accession>A0A077EJY6</accession>
<keyword evidence="1" id="KW-0472">Membrane</keyword>
<dbReference type="eggNOG" id="ENOG5033D9W">
    <property type="taxonomic scope" value="Bacteria"/>
</dbReference>
<dbReference type="Proteomes" id="UP000028933">
    <property type="component" value="Chromosome"/>
</dbReference>
<name>A0A077EJY6_9FLAO</name>
<evidence type="ECO:0000256" key="1">
    <source>
        <dbReference type="SAM" id="Phobius"/>
    </source>
</evidence>
<proteinExistence type="predicted"/>
<feature type="transmembrane region" description="Helical" evidence="1">
    <location>
        <begin position="269"/>
        <end position="287"/>
    </location>
</feature>
<dbReference type="HOGENOM" id="CLU_917465_0_0_10"/>
<dbReference type="AlphaFoldDB" id="A0A077EJY6"/>
<feature type="transmembrane region" description="Helical" evidence="1">
    <location>
        <begin position="75"/>
        <end position="96"/>
    </location>
</feature>
<sequence>MKAIFHHFIFRVSQCFRIFSFQGKIALPFLIITGILIALRLPDNRSYPLFFFLIVTSFHYRRKDIPFLKKAFIKNWRFIIFLESAFIYLFLLLGNIHYKSDILGLAGLLLITSFSFFYPKAKISIISKWNFIPNELFEWKCLLRKNTVTAILIYLVIIASSYHISTLIFCGLFVLDLFPRLYSDNENKEMLEMYFRKYTLEDKIRKNIKLFNLIFLPVYIGFLILNREDSLLLLCYILFMNLFLVLTLTRKYKVYHYKERTNYFDMGIFLSYFIYTITVIPALVIIIDNIKSAKENISQYVGN</sequence>
<evidence type="ECO:0000313" key="2">
    <source>
        <dbReference type="EMBL" id="AIL45800.1"/>
    </source>
</evidence>
<evidence type="ECO:0000313" key="3">
    <source>
        <dbReference type="Proteomes" id="UP000028933"/>
    </source>
</evidence>
<feature type="transmembrane region" description="Helical" evidence="1">
    <location>
        <begin position="102"/>
        <end position="119"/>
    </location>
</feature>
<reference evidence="2" key="2">
    <citation type="journal article" date="2015" name="Genome Biol. Evol.">
        <title>Complete Genome Sequence and Transcriptomic Analysis of the Novel Pathogen Elizabethkingia anophelis in Response to Oxidative Stress.</title>
        <authorList>
            <person name="Li Y."/>
            <person name="Liu Y."/>
            <person name="Chew S.C."/>
            <person name="Tay M."/>
            <person name="Salido M.M."/>
            <person name="Teo J."/>
            <person name="Lauro F.M."/>
            <person name="Givskov M."/>
            <person name="Yang L."/>
        </authorList>
    </citation>
    <scope>NUCLEOTIDE SEQUENCE</scope>
    <source>
        <strain evidence="2">NUHP1</strain>
    </source>
</reference>
<feature type="transmembrane region" description="Helical" evidence="1">
    <location>
        <begin position="152"/>
        <end position="175"/>
    </location>
</feature>
<keyword evidence="1" id="KW-0812">Transmembrane</keyword>
<dbReference type="KEGG" id="eao:BD94_2025"/>
<organism evidence="2 3">
    <name type="scientific">Elizabethkingia anophelis NUHP1</name>
    <dbReference type="NCBI Taxonomy" id="1338011"/>
    <lineage>
        <taxon>Bacteria</taxon>
        <taxon>Pseudomonadati</taxon>
        <taxon>Bacteroidota</taxon>
        <taxon>Flavobacteriia</taxon>
        <taxon>Flavobacteriales</taxon>
        <taxon>Weeksellaceae</taxon>
        <taxon>Elizabethkingia</taxon>
    </lineage>
</organism>
<reference evidence="2" key="1">
    <citation type="journal article" date="2013" name="Lancet">
        <title>First case of E anophelis outbreak in an intensive-care unit.</title>
        <authorList>
            <person name="Teo J."/>
            <person name="Tan S.Y."/>
            <person name="Tay M."/>
            <person name="Ding Y."/>
            <person name="Kjelleberg S."/>
            <person name="Givskov M."/>
            <person name="Lin R.T."/>
            <person name="Yang L."/>
        </authorList>
    </citation>
    <scope>NUCLEOTIDE SEQUENCE [LARGE SCALE GENOMIC DNA]</scope>
    <source>
        <strain evidence="2">NUHP1</strain>
    </source>
</reference>
<protein>
    <submittedName>
        <fullName evidence="2">Uncharacterized protein</fullName>
    </submittedName>
</protein>
<feature type="transmembrane region" description="Helical" evidence="1">
    <location>
        <begin position="208"/>
        <end position="225"/>
    </location>
</feature>
<dbReference type="EMBL" id="CP007547">
    <property type="protein sequence ID" value="AIL45800.1"/>
    <property type="molecule type" value="Genomic_DNA"/>
</dbReference>